<name>A0A162LFM1_CORDF</name>
<evidence type="ECO:0000256" key="1">
    <source>
        <dbReference type="SAM" id="MobiDB-lite"/>
    </source>
</evidence>
<accession>A0A162LFM1</accession>
<evidence type="ECO:0000313" key="3">
    <source>
        <dbReference type="EMBL" id="OAA69964.1"/>
    </source>
</evidence>
<organism evidence="3 4">
    <name type="scientific">Akanthomyces lecanii RCEF 1005</name>
    <dbReference type="NCBI Taxonomy" id="1081108"/>
    <lineage>
        <taxon>Eukaryota</taxon>
        <taxon>Fungi</taxon>
        <taxon>Dikarya</taxon>
        <taxon>Ascomycota</taxon>
        <taxon>Pezizomycotina</taxon>
        <taxon>Sordariomycetes</taxon>
        <taxon>Hypocreomycetidae</taxon>
        <taxon>Hypocreales</taxon>
        <taxon>Cordycipitaceae</taxon>
        <taxon>Akanthomyces</taxon>
        <taxon>Cordyceps confragosa</taxon>
    </lineage>
</organism>
<dbReference type="EMBL" id="AZHF01000010">
    <property type="protein sequence ID" value="OAA69964.1"/>
    <property type="molecule type" value="Genomic_DNA"/>
</dbReference>
<dbReference type="Proteomes" id="UP000076881">
    <property type="component" value="Unassembled WGS sequence"/>
</dbReference>
<comment type="caution">
    <text evidence="3">The sequence shown here is derived from an EMBL/GenBank/DDBJ whole genome shotgun (WGS) entry which is preliminary data.</text>
</comment>
<gene>
    <name evidence="3" type="ORF">LEL_09780</name>
</gene>
<feature type="compositionally biased region" description="Basic and acidic residues" evidence="1">
    <location>
        <begin position="109"/>
        <end position="125"/>
    </location>
</feature>
<dbReference type="InterPro" id="IPR038921">
    <property type="entry name" value="YOR389W-like"/>
</dbReference>
<evidence type="ECO:0000313" key="4">
    <source>
        <dbReference type="Proteomes" id="UP000076881"/>
    </source>
</evidence>
<reference evidence="3 4" key="1">
    <citation type="journal article" date="2016" name="Genome Biol. Evol.">
        <title>Divergent and convergent evolution of fungal pathogenicity.</title>
        <authorList>
            <person name="Shang Y."/>
            <person name="Xiao G."/>
            <person name="Zheng P."/>
            <person name="Cen K."/>
            <person name="Zhan S."/>
            <person name="Wang C."/>
        </authorList>
    </citation>
    <scope>NUCLEOTIDE SEQUENCE [LARGE SCALE GENOMIC DNA]</scope>
    <source>
        <strain evidence="3 4">RCEF 1005</strain>
    </source>
</reference>
<sequence length="547" mass="61364">MLFSSIASFVLAGVTGRPSQHAGISDRLQPTVESARARAHPIFRAINNAGRQWGSAMNHNGFSFFPAIIPAGTVMYHGSRSEEAPKTFEWLAFEIEHAEGFAIDVDFVPPRDPKKGDEDKAKGKDMSAAQKILRRSNNTEDDGKWRNKPGYVQTHQATKDLHVLYIDGMSAGKTNMGTMDAELYVLYGKKNEHFEDGEFTRAKVICDLLQEWGYDGYVRMEVGFEYVHCDFSKDLQLISSLAVYSRKGVVSDSSMVFFQWTRAVAEDYDGIGSDRLKIDYSSVISGLFYPLNITTMDPERPDLMRLATAGMHDLQKLKTEVELMARQPRRFTADWQAVTDAIVRRWANRLAFMTSDDISEAYLVDEFEAASRTYISAPEPKDSKAPLDPKHLEEAVSRCIAHHILPATFQKPQWSREDELIAAALEVVMSDICTVILESYNALRAAVEKDVSQGSDASALHVSKVVEKAHQDVKNLGAALGWSQWKQVRRCPPGELMFTVMWPFGNNEDYYNPGCQPIEKINSGRDNYFRSHFPGGHGPGKLPGRND</sequence>
<feature type="region of interest" description="Disordered" evidence="1">
    <location>
        <begin position="106"/>
        <end position="127"/>
    </location>
</feature>
<dbReference type="AlphaFoldDB" id="A0A162LFM1"/>
<keyword evidence="4" id="KW-1185">Reference proteome</keyword>
<dbReference type="PANTHER" id="PTHR35204:SF1">
    <property type="entry name" value="ENTEROTOXIN"/>
    <property type="match status" value="1"/>
</dbReference>
<dbReference type="PANTHER" id="PTHR35204">
    <property type="entry name" value="YALI0A21131P"/>
    <property type="match status" value="1"/>
</dbReference>
<keyword evidence="2" id="KW-0732">Signal</keyword>
<feature type="chain" id="PRO_5007836965" evidence="2">
    <location>
        <begin position="17"/>
        <end position="547"/>
    </location>
</feature>
<proteinExistence type="predicted"/>
<dbReference type="OrthoDB" id="10261782at2759"/>
<feature type="signal peptide" evidence="2">
    <location>
        <begin position="1"/>
        <end position="16"/>
    </location>
</feature>
<evidence type="ECO:0000256" key="2">
    <source>
        <dbReference type="SAM" id="SignalP"/>
    </source>
</evidence>
<dbReference type="STRING" id="1081108.A0A162LFM1"/>
<protein>
    <submittedName>
        <fullName evidence="3">Uncharacterized protein</fullName>
    </submittedName>
</protein>